<evidence type="ECO:0000256" key="4">
    <source>
        <dbReference type="ARBA" id="ARBA00023136"/>
    </source>
</evidence>
<evidence type="ECO:0000256" key="3">
    <source>
        <dbReference type="ARBA" id="ARBA00022989"/>
    </source>
</evidence>
<gene>
    <name evidence="7" type="ORF">OEZ85_001436</name>
</gene>
<reference evidence="7 8" key="1">
    <citation type="submission" date="2023-05" db="EMBL/GenBank/DDBJ databases">
        <title>A 100% complete, gapless, phased diploid assembly of the Scenedesmus obliquus UTEX 3031 genome.</title>
        <authorList>
            <person name="Biondi T.C."/>
            <person name="Hanschen E.R."/>
            <person name="Kwon T."/>
            <person name="Eng W."/>
            <person name="Kruse C.P.S."/>
            <person name="Koehler S.I."/>
            <person name="Kunde Y."/>
            <person name="Gleasner C.D."/>
            <person name="You Mak K.T."/>
            <person name="Polle J."/>
            <person name="Hovde B.T."/>
            <person name="Starkenburg S.R."/>
        </authorList>
    </citation>
    <scope>NUCLEOTIDE SEQUENCE [LARGE SCALE GENOMIC DNA]</scope>
    <source>
        <strain evidence="7 8">DOE0152z</strain>
    </source>
</reference>
<feature type="transmembrane region" description="Helical" evidence="6">
    <location>
        <begin position="12"/>
        <end position="33"/>
    </location>
</feature>
<dbReference type="PANTHER" id="PTHR11040:SF140">
    <property type="entry name" value="ZRT (ZRT), IRT- (IRT-) LIKE PROTEIN TRANSPORTER"/>
    <property type="match status" value="1"/>
</dbReference>
<proteinExistence type="predicted"/>
<evidence type="ECO:0000313" key="7">
    <source>
        <dbReference type="EMBL" id="WIA23096.1"/>
    </source>
</evidence>
<feature type="transmembrane region" description="Helical" evidence="6">
    <location>
        <begin position="314"/>
        <end position="333"/>
    </location>
</feature>
<keyword evidence="3 6" id="KW-1133">Transmembrane helix</keyword>
<feature type="region of interest" description="Disordered" evidence="5">
    <location>
        <begin position="112"/>
        <end position="134"/>
    </location>
</feature>
<dbReference type="PANTHER" id="PTHR11040">
    <property type="entry name" value="ZINC/IRON TRANSPORTER"/>
    <property type="match status" value="1"/>
</dbReference>
<accession>A0ABY8UNT4</accession>
<evidence type="ECO:0000256" key="5">
    <source>
        <dbReference type="SAM" id="MobiDB-lite"/>
    </source>
</evidence>
<evidence type="ECO:0000256" key="1">
    <source>
        <dbReference type="ARBA" id="ARBA00004141"/>
    </source>
</evidence>
<organism evidence="7 8">
    <name type="scientific">Tetradesmus obliquus</name>
    <name type="common">Green alga</name>
    <name type="synonym">Acutodesmus obliquus</name>
    <dbReference type="NCBI Taxonomy" id="3088"/>
    <lineage>
        <taxon>Eukaryota</taxon>
        <taxon>Viridiplantae</taxon>
        <taxon>Chlorophyta</taxon>
        <taxon>core chlorophytes</taxon>
        <taxon>Chlorophyceae</taxon>
        <taxon>CS clade</taxon>
        <taxon>Sphaeropleales</taxon>
        <taxon>Scenedesmaceae</taxon>
        <taxon>Tetradesmus</taxon>
    </lineage>
</organism>
<keyword evidence="4 6" id="KW-0472">Membrane</keyword>
<dbReference type="Pfam" id="PF02535">
    <property type="entry name" value="Zip"/>
    <property type="match status" value="1"/>
</dbReference>
<name>A0ABY8UNT4_TETOB</name>
<evidence type="ECO:0000256" key="2">
    <source>
        <dbReference type="ARBA" id="ARBA00022692"/>
    </source>
</evidence>
<comment type="subcellular location">
    <subcellularLocation>
        <location evidence="1">Membrane</location>
        <topology evidence="1">Multi-pass membrane protein</topology>
    </subcellularLocation>
</comment>
<keyword evidence="2 6" id="KW-0812">Transmembrane</keyword>
<feature type="transmembrane region" description="Helical" evidence="6">
    <location>
        <begin position="219"/>
        <end position="242"/>
    </location>
</feature>
<dbReference type="EMBL" id="CP126222">
    <property type="protein sequence ID" value="WIA23096.1"/>
    <property type="molecule type" value="Genomic_DNA"/>
</dbReference>
<feature type="transmembrane region" description="Helical" evidence="6">
    <location>
        <begin position="54"/>
        <end position="73"/>
    </location>
</feature>
<keyword evidence="8" id="KW-1185">Reference proteome</keyword>
<dbReference type="InterPro" id="IPR003689">
    <property type="entry name" value="ZIP"/>
</dbReference>
<sequence length="365" mass="37625">MAGQIADSHSRLLFDVFSAALLLLTALLGAYLPRYLSARGGQQAGTATSLAFHLGNMLSGGVMLSAGFCHLLADSLRQLAFIGRFPIATFLAAVGYLITLLADQMVQGLTAEPPQGSAAGQNPDHSAHGRGLGFRSGQQQQHTYMRLDKADPADDAIELTAAAVAGFGPGSDAMTEASTVARAAEHLELEITRSRSDGLAGGGGHNHAHFQVFLSQQPLSFATTVLLACALCIHSVLEGVALGAQLTMESTQHIMLAIAAHKGLAAYALGASIVESKASATKFWTVVAMFAAATPLGIAIGFATSTVGHGSAGAAMSALASGTFLYVALNEVIPKELEHPDGHRLAKVAALLLGFGLMSLLAVWA</sequence>
<evidence type="ECO:0000313" key="8">
    <source>
        <dbReference type="Proteomes" id="UP001244341"/>
    </source>
</evidence>
<feature type="transmembrane region" description="Helical" evidence="6">
    <location>
        <begin position="286"/>
        <end position="308"/>
    </location>
</feature>
<feature type="transmembrane region" description="Helical" evidence="6">
    <location>
        <begin position="79"/>
        <end position="102"/>
    </location>
</feature>
<feature type="transmembrane region" description="Helical" evidence="6">
    <location>
        <begin position="345"/>
        <end position="364"/>
    </location>
</feature>
<evidence type="ECO:0008006" key="9">
    <source>
        <dbReference type="Google" id="ProtNLM"/>
    </source>
</evidence>
<feature type="transmembrane region" description="Helical" evidence="6">
    <location>
        <begin position="254"/>
        <end position="274"/>
    </location>
</feature>
<dbReference type="Proteomes" id="UP001244341">
    <property type="component" value="Chromosome 15b"/>
</dbReference>
<evidence type="ECO:0000256" key="6">
    <source>
        <dbReference type="SAM" id="Phobius"/>
    </source>
</evidence>
<protein>
    <recommendedName>
        <fullName evidence="9">Zinc/iron permease</fullName>
    </recommendedName>
</protein>